<dbReference type="AlphaFoldDB" id="A6G8T1"/>
<dbReference type="Proteomes" id="UP000005801">
    <property type="component" value="Unassembled WGS sequence"/>
</dbReference>
<feature type="domain" description="Response regulatory" evidence="2">
    <location>
        <begin position="11"/>
        <end position="67"/>
    </location>
</feature>
<dbReference type="PROSITE" id="PS50110">
    <property type="entry name" value="RESPONSE_REGULATORY"/>
    <property type="match status" value="1"/>
</dbReference>
<evidence type="ECO:0000256" key="1">
    <source>
        <dbReference type="PROSITE-ProRule" id="PRU00169"/>
    </source>
</evidence>
<dbReference type="InterPro" id="IPR001789">
    <property type="entry name" value="Sig_transdc_resp-reg_receiver"/>
</dbReference>
<comment type="caution">
    <text evidence="1">Lacks conserved residue(s) required for the propagation of feature annotation.</text>
</comment>
<accession>A6G8T1</accession>
<dbReference type="RefSeq" id="WP_006973126.1">
    <property type="nucleotide sequence ID" value="NZ_ABCS01000041.1"/>
</dbReference>
<gene>
    <name evidence="3" type="ORF">PPSIR1_38791</name>
</gene>
<evidence type="ECO:0000313" key="4">
    <source>
        <dbReference type="Proteomes" id="UP000005801"/>
    </source>
</evidence>
<evidence type="ECO:0000259" key="2">
    <source>
        <dbReference type="PROSITE" id="PS50110"/>
    </source>
</evidence>
<comment type="caution">
    <text evidence="3">The sequence shown here is derived from an EMBL/GenBank/DDBJ whole genome shotgun (WGS) entry which is preliminary data.</text>
</comment>
<dbReference type="STRING" id="391625.PPSIR1_38791"/>
<dbReference type="OrthoDB" id="9788090at2"/>
<reference evidence="3 4" key="1">
    <citation type="submission" date="2007-06" db="EMBL/GenBank/DDBJ databases">
        <authorList>
            <person name="Shimkets L."/>
            <person name="Ferriera S."/>
            <person name="Johnson J."/>
            <person name="Kravitz S."/>
            <person name="Beeson K."/>
            <person name="Sutton G."/>
            <person name="Rogers Y.-H."/>
            <person name="Friedman R."/>
            <person name="Frazier M."/>
            <person name="Venter J.C."/>
        </authorList>
    </citation>
    <scope>NUCLEOTIDE SEQUENCE [LARGE SCALE GENOMIC DNA]</scope>
    <source>
        <strain evidence="3 4">SIR-1</strain>
    </source>
</reference>
<evidence type="ECO:0000313" key="3">
    <source>
        <dbReference type="EMBL" id="EDM77741.1"/>
    </source>
</evidence>
<dbReference type="InterPro" id="IPR011006">
    <property type="entry name" value="CheY-like_superfamily"/>
</dbReference>
<sequence length="67" mass="7319">MTPPDPLKDCRILLVDDHDDLAENLTEILEEEGAQVTRAARASEALDRAVEGLTSRWSTSACPTRPA</sequence>
<name>A6G8T1_9BACT</name>
<dbReference type="SUPFAM" id="SSF52172">
    <property type="entry name" value="CheY-like"/>
    <property type="match status" value="1"/>
</dbReference>
<proteinExistence type="predicted"/>
<dbReference type="EMBL" id="ABCS01000041">
    <property type="protein sequence ID" value="EDM77741.1"/>
    <property type="molecule type" value="Genomic_DNA"/>
</dbReference>
<keyword evidence="4" id="KW-1185">Reference proteome</keyword>
<dbReference type="Gene3D" id="3.40.50.2300">
    <property type="match status" value="1"/>
</dbReference>
<protein>
    <recommendedName>
        <fullName evidence="2">Response regulatory domain-containing protein</fullName>
    </recommendedName>
</protein>
<organism evidence="3 4">
    <name type="scientific">Plesiocystis pacifica SIR-1</name>
    <dbReference type="NCBI Taxonomy" id="391625"/>
    <lineage>
        <taxon>Bacteria</taxon>
        <taxon>Pseudomonadati</taxon>
        <taxon>Myxococcota</taxon>
        <taxon>Polyangia</taxon>
        <taxon>Nannocystales</taxon>
        <taxon>Nannocystaceae</taxon>
        <taxon>Plesiocystis</taxon>
    </lineage>
</organism>
<dbReference type="GO" id="GO:0000160">
    <property type="term" value="P:phosphorelay signal transduction system"/>
    <property type="evidence" value="ECO:0007669"/>
    <property type="project" value="InterPro"/>
</dbReference>